<dbReference type="PANTHER" id="PTHR33096">
    <property type="entry name" value="CXC2 DOMAIN-CONTAINING PROTEIN"/>
    <property type="match status" value="1"/>
</dbReference>
<dbReference type="Pfam" id="PF18803">
    <property type="entry name" value="CxC2"/>
    <property type="match status" value="1"/>
</dbReference>
<evidence type="ECO:0000259" key="2">
    <source>
        <dbReference type="Pfam" id="PF18803"/>
    </source>
</evidence>
<sequence length="635" mass="71744">MCDNHLSVHTSYVATDAPPPPPSLPKIEESTSSIPELEDDPVADLFQDKHAFMDVNIDYIHELADMDEGQKRQCCTAGIKEWIKTHFRRKTLRQAGLCIQLGHPIDEHCGRPQPAWDDDFIILDISGIHSLLHAPNVSGFHFYAVLERRTDNTSMNPPPGRYSAFMQMMHQWRHLKLIKHVGRGHDPDGISATPPGGCTVLCPACPQPGKNLPKDYEQAPPERTWLYRLFIGINANFQLKRKKVLSDELDPGLNNGCAFFVEEKAYKDHIKMFSAAIKEESSTCNDHDAIKLANIKSTQGTAASGVGMVECTRHDMKHPCSIGDLQKGERYVNMDYLFISSMDQNAPVAMVASYNIACQWSMHLWKRMMQYSPTFDPNKREITFLIPKFHLPVHQPTCHLNFSFNITKHITHTDGETPECGWAAVSLFASSTKEMGPDSRHDLLDDVFGAYNWNKHAVSERNEQTAAFEDLTSSLPASRVAKWKAAIEAWEEDRSSANPFKVKRHKITQANVWLQLAEEDATLLQEGGTLKVHDKISPSIMIMSGLELEEQHDSSWKAELRPLENSDIQGMMEGLFDESEGWRTLSWIWCTAGVGQLDSASEDEGIQKALQVKWCKARARAQCWTEECELLVEEM</sequence>
<keyword evidence="4" id="KW-1185">Reference proteome</keyword>
<reference evidence="3 4" key="1">
    <citation type="journal article" date="2016" name="Mol. Biol. Evol.">
        <title>Comparative Genomics of Early-Diverging Mushroom-Forming Fungi Provides Insights into the Origins of Lignocellulose Decay Capabilities.</title>
        <authorList>
            <person name="Nagy L.G."/>
            <person name="Riley R."/>
            <person name="Tritt A."/>
            <person name="Adam C."/>
            <person name="Daum C."/>
            <person name="Floudas D."/>
            <person name="Sun H."/>
            <person name="Yadav J.S."/>
            <person name="Pangilinan J."/>
            <person name="Larsson K.H."/>
            <person name="Matsuura K."/>
            <person name="Barry K."/>
            <person name="Labutti K."/>
            <person name="Kuo R."/>
            <person name="Ohm R.A."/>
            <person name="Bhattacharya S.S."/>
            <person name="Shirouzu T."/>
            <person name="Yoshinaga Y."/>
            <person name="Martin F.M."/>
            <person name="Grigoriev I.V."/>
            <person name="Hibbett D.S."/>
        </authorList>
    </citation>
    <scope>NUCLEOTIDE SEQUENCE [LARGE SCALE GENOMIC DNA]</scope>
    <source>
        <strain evidence="3 4">93-53</strain>
    </source>
</reference>
<dbReference type="PANTHER" id="PTHR33096:SF1">
    <property type="entry name" value="CXC1-LIKE CYSTEINE CLUSTER ASSOCIATED WITH KDZ TRANSPOSASES DOMAIN-CONTAINING PROTEIN"/>
    <property type="match status" value="1"/>
</dbReference>
<dbReference type="EMBL" id="KV427741">
    <property type="protein sequence ID" value="KZS99651.1"/>
    <property type="molecule type" value="Genomic_DNA"/>
</dbReference>
<dbReference type="RefSeq" id="XP_040757392.1">
    <property type="nucleotide sequence ID" value="XM_040913637.1"/>
</dbReference>
<dbReference type="Pfam" id="PF18758">
    <property type="entry name" value="KDZ"/>
    <property type="match status" value="1"/>
</dbReference>
<feature type="region of interest" description="Disordered" evidence="1">
    <location>
        <begin position="1"/>
        <end position="32"/>
    </location>
</feature>
<dbReference type="GeneID" id="63830665"/>
<feature type="domain" description="CxC2-like cysteine cluster KDZ transposase-associated" evidence="2">
    <location>
        <begin position="92"/>
        <end position="130"/>
    </location>
</feature>
<name>A0A165ATU6_9APHY</name>
<dbReference type="InterPro" id="IPR040521">
    <property type="entry name" value="KDZ"/>
</dbReference>
<proteinExistence type="predicted"/>
<dbReference type="InterPro" id="IPR041457">
    <property type="entry name" value="CxC2_KDZ-assoc"/>
</dbReference>
<dbReference type="AlphaFoldDB" id="A0A165ATU6"/>
<organism evidence="3 4">
    <name type="scientific">Laetiporus sulphureus 93-53</name>
    <dbReference type="NCBI Taxonomy" id="1314785"/>
    <lineage>
        <taxon>Eukaryota</taxon>
        <taxon>Fungi</taxon>
        <taxon>Dikarya</taxon>
        <taxon>Basidiomycota</taxon>
        <taxon>Agaricomycotina</taxon>
        <taxon>Agaricomycetes</taxon>
        <taxon>Polyporales</taxon>
        <taxon>Laetiporus</taxon>
    </lineage>
</organism>
<evidence type="ECO:0000313" key="4">
    <source>
        <dbReference type="Proteomes" id="UP000076871"/>
    </source>
</evidence>
<dbReference type="InParanoid" id="A0A165ATU6"/>
<dbReference type="STRING" id="1314785.A0A165ATU6"/>
<gene>
    <name evidence="3" type="ORF">LAESUDRAFT_765307</name>
</gene>
<evidence type="ECO:0000256" key="1">
    <source>
        <dbReference type="SAM" id="MobiDB-lite"/>
    </source>
</evidence>
<dbReference type="OrthoDB" id="3257768at2759"/>
<evidence type="ECO:0000313" key="3">
    <source>
        <dbReference type="EMBL" id="KZS99651.1"/>
    </source>
</evidence>
<protein>
    <recommendedName>
        <fullName evidence="2">CxC2-like cysteine cluster KDZ transposase-associated domain-containing protein</fullName>
    </recommendedName>
</protein>
<dbReference type="Proteomes" id="UP000076871">
    <property type="component" value="Unassembled WGS sequence"/>
</dbReference>
<accession>A0A165ATU6</accession>